<protein>
    <submittedName>
        <fullName evidence="1">Uncharacterized protein</fullName>
    </submittedName>
</protein>
<organism evidence="1 2">
    <name type="scientific">Candidatus Lambdaproteobacteria bacterium RIFOXYD2_FULL_56_26</name>
    <dbReference type="NCBI Taxonomy" id="1817773"/>
    <lineage>
        <taxon>Bacteria</taxon>
        <taxon>Pseudomonadati</taxon>
        <taxon>Pseudomonadota</taxon>
        <taxon>Candidatus Lambdaproteobacteria</taxon>
    </lineage>
</organism>
<dbReference type="Proteomes" id="UP000177583">
    <property type="component" value="Unassembled WGS sequence"/>
</dbReference>
<comment type="caution">
    <text evidence="1">The sequence shown here is derived from an EMBL/GenBank/DDBJ whole genome shotgun (WGS) entry which is preliminary data.</text>
</comment>
<gene>
    <name evidence="1" type="ORF">A2557_03760</name>
</gene>
<proteinExistence type="predicted"/>
<sequence length="251" mass="29111">MTQPQDRKLLFLYLDIDHATEYKYQQHPDEWKTAFEFFFEDFPDYLKEAQQTLFGKFKVPPLAPMNFWKALGDGQVYNAPFQTADQAYLYTKAFYNATVLFNGFFSKRFGLFVKAVGWYASLPTINLCIQTPAGEDYLGPDLDIGFRLAAEALSQRMILAMDLAYELSYSAYAQEMDFYHLGWRKLKGVAKDKPYPILMITGRNKPELPIWETYLNDLTQAYINGEPISAEGLRSLIDRYKKDLHFNASQI</sequence>
<name>A0A1F6GRU6_9PROT</name>
<reference evidence="1 2" key="1">
    <citation type="journal article" date="2016" name="Nat. Commun.">
        <title>Thousands of microbial genomes shed light on interconnected biogeochemical processes in an aquifer system.</title>
        <authorList>
            <person name="Anantharaman K."/>
            <person name="Brown C.T."/>
            <person name="Hug L.A."/>
            <person name="Sharon I."/>
            <person name="Castelle C.J."/>
            <person name="Probst A.J."/>
            <person name="Thomas B.C."/>
            <person name="Singh A."/>
            <person name="Wilkins M.J."/>
            <person name="Karaoz U."/>
            <person name="Brodie E.L."/>
            <person name="Williams K.H."/>
            <person name="Hubbard S.S."/>
            <person name="Banfield J.F."/>
        </authorList>
    </citation>
    <scope>NUCLEOTIDE SEQUENCE [LARGE SCALE GENOMIC DNA]</scope>
</reference>
<dbReference type="AlphaFoldDB" id="A0A1F6GRU6"/>
<evidence type="ECO:0000313" key="2">
    <source>
        <dbReference type="Proteomes" id="UP000177583"/>
    </source>
</evidence>
<evidence type="ECO:0000313" key="1">
    <source>
        <dbReference type="EMBL" id="OGH00800.1"/>
    </source>
</evidence>
<dbReference type="EMBL" id="MFNF01000042">
    <property type="protein sequence ID" value="OGH00800.1"/>
    <property type="molecule type" value="Genomic_DNA"/>
</dbReference>
<accession>A0A1F6GRU6</accession>